<dbReference type="RefSeq" id="WP_141916968.1">
    <property type="nucleotide sequence ID" value="NZ_BAAAYS010000016.1"/>
</dbReference>
<comment type="caution">
    <text evidence="2">The sequence shown here is derived from an EMBL/GenBank/DDBJ whole genome shotgun (WGS) entry which is preliminary data.</text>
</comment>
<feature type="transmembrane region" description="Helical" evidence="1">
    <location>
        <begin position="214"/>
        <end position="233"/>
    </location>
</feature>
<feature type="transmembrane region" description="Helical" evidence="1">
    <location>
        <begin position="12"/>
        <end position="31"/>
    </location>
</feature>
<keyword evidence="1" id="KW-1133">Transmembrane helix</keyword>
<sequence>MTATSRSTRIFYTLPILTIPVSLCLGCQLAVLSLDSARVSELMSEPLYLPLWLGTLFFLSLSVPVQMVYSRALSAAWLREAVGGSIDRILDTVDREFLLTLAGPARPSQPSIRFLNRQYPFMGGSLAGRVLEQATPYPDGTPSAAITPNPPLATDYGLMTRLAQRMDARARVWMLVLLWAVPAVLAAVVFLVVAGRVIPTDSLPPMVSFVTRGLIGAVLCAAILSCCILAFLWSRHELRRDWLGVHYGGSVGAFVGRLDPVRQDAILAAWRKKGLPAAYAFLRREYPGLTAFEQAAVIRVLSSRFDAASATAGAGPRY</sequence>
<organism evidence="2 3">
    <name type="scientific">Klugiella xanthotipulae</name>
    <dbReference type="NCBI Taxonomy" id="244735"/>
    <lineage>
        <taxon>Bacteria</taxon>
        <taxon>Bacillati</taxon>
        <taxon>Actinomycetota</taxon>
        <taxon>Actinomycetes</taxon>
        <taxon>Micrococcales</taxon>
        <taxon>Microbacteriaceae</taxon>
        <taxon>Klugiella</taxon>
    </lineage>
</organism>
<keyword evidence="1" id="KW-0472">Membrane</keyword>
<keyword evidence="3" id="KW-1185">Reference proteome</keyword>
<dbReference type="EMBL" id="VFPN01000002">
    <property type="protein sequence ID" value="TQM63062.1"/>
    <property type="molecule type" value="Genomic_DNA"/>
</dbReference>
<evidence type="ECO:0000313" key="2">
    <source>
        <dbReference type="EMBL" id="TQM63062.1"/>
    </source>
</evidence>
<feature type="transmembrane region" description="Helical" evidence="1">
    <location>
        <begin position="172"/>
        <end position="194"/>
    </location>
</feature>
<evidence type="ECO:0000313" key="3">
    <source>
        <dbReference type="Proteomes" id="UP000318331"/>
    </source>
</evidence>
<accession>A0A543HXI9</accession>
<name>A0A543HXI9_9MICO</name>
<reference evidence="2 3" key="1">
    <citation type="submission" date="2019-06" db="EMBL/GenBank/DDBJ databases">
        <title>Sequencing the genomes of 1000 actinobacteria strains.</title>
        <authorList>
            <person name="Klenk H.-P."/>
        </authorList>
    </citation>
    <scope>NUCLEOTIDE SEQUENCE [LARGE SCALE GENOMIC DNA]</scope>
    <source>
        <strain evidence="2 3">DSM 18031</strain>
    </source>
</reference>
<keyword evidence="1" id="KW-0812">Transmembrane</keyword>
<feature type="transmembrane region" description="Helical" evidence="1">
    <location>
        <begin position="51"/>
        <end position="69"/>
    </location>
</feature>
<dbReference type="Proteomes" id="UP000318331">
    <property type="component" value="Unassembled WGS sequence"/>
</dbReference>
<evidence type="ECO:0000256" key="1">
    <source>
        <dbReference type="SAM" id="Phobius"/>
    </source>
</evidence>
<dbReference type="AlphaFoldDB" id="A0A543HXI9"/>
<gene>
    <name evidence="2" type="ORF">FB466_1311</name>
</gene>
<proteinExistence type="predicted"/>
<protein>
    <submittedName>
        <fullName evidence="2">Uncharacterized protein</fullName>
    </submittedName>
</protein>